<keyword evidence="3" id="KW-1185">Reference proteome</keyword>
<name>A0ABU1MLQ3_9SPHN</name>
<comment type="caution">
    <text evidence="2">The sequence shown here is derived from an EMBL/GenBank/DDBJ whole genome shotgun (WGS) entry which is preliminary data.</text>
</comment>
<dbReference type="RefSeq" id="WP_309805175.1">
    <property type="nucleotide sequence ID" value="NZ_JAVDRD010000005.1"/>
</dbReference>
<evidence type="ECO:0000313" key="3">
    <source>
        <dbReference type="Proteomes" id="UP001184150"/>
    </source>
</evidence>
<evidence type="ECO:0000256" key="1">
    <source>
        <dbReference type="SAM" id="MobiDB-lite"/>
    </source>
</evidence>
<feature type="region of interest" description="Disordered" evidence="1">
    <location>
        <begin position="65"/>
        <end position="101"/>
    </location>
</feature>
<dbReference type="Proteomes" id="UP001184150">
    <property type="component" value="Unassembled WGS sequence"/>
</dbReference>
<sequence>MTNSTICPALPKKGAAMNLEHARQDLPARLATRLALPGDLATTPPAAQETLAAVPDWRAASLFASPRHTGRADQPTPGVTADALPAGLRNRLYPNATGSQP</sequence>
<dbReference type="EMBL" id="JAVDRD010000005">
    <property type="protein sequence ID" value="MDR6511241.1"/>
    <property type="molecule type" value="Genomic_DNA"/>
</dbReference>
<organism evidence="2 3">
    <name type="scientific">Novosphingobium capsulatum</name>
    <dbReference type="NCBI Taxonomy" id="13688"/>
    <lineage>
        <taxon>Bacteria</taxon>
        <taxon>Pseudomonadati</taxon>
        <taxon>Pseudomonadota</taxon>
        <taxon>Alphaproteobacteria</taxon>
        <taxon>Sphingomonadales</taxon>
        <taxon>Sphingomonadaceae</taxon>
        <taxon>Novosphingobium</taxon>
    </lineage>
</organism>
<reference evidence="2 3" key="1">
    <citation type="submission" date="2023-07" db="EMBL/GenBank/DDBJ databases">
        <title>Sorghum-associated microbial communities from plants grown in Nebraska, USA.</title>
        <authorList>
            <person name="Schachtman D."/>
        </authorList>
    </citation>
    <scope>NUCLEOTIDE SEQUENCE [LARGE SCALE GENOMIC DNA]</scope>
    <source>
        <strain evidence="2 3">DS1027</strain>
    </source>
</reference>
<evidence type="ECO:0000313" key="2">
    <source>
        <dbReference type="EMBL" id="MDR6511241.1"/>
    </source>
</evidence>
<accession>A0ABU1MLQ3</accession>
<proteinExistence type="predicted"/>
<protein>
    <submittedName>
        <fullName evidence="2">Uncharacterized protein</fullName>
    </submittedName>
</protein>
<gene>
    <name evidence="2" type="ORF">J2792_002113</name>
</gene>